<name>A0A2A7NH03_MYCAG</name>
<proteinExistence type="inferred from homology"/>
<dbReference type="PRINTS" id="PR00080">
    <property type="entry name" value="SDRFAMILY"/>
</dbReference>
<organism evidence="3 4">
    <name type="scientific">Mycolicibacterium agri</name>
    <name type="common">Mycobacterium agri</name>
    <dbReference type="NCBI Taxonomy" id="36811"/>
    <lineage>
        <taxon>Bacteria</taxon>
        <taxon>Bacillati</taxon>
        <taxon>Actinomycetota</taxon>
        <taxon>Actinomycetes</taxon>
        <taxon>Mycobacteriales</taxon>
        <taxon>Mycobacteriaceae</taxon>
        <taxon>Mycolicibacterium</taxon>
    </lineage>
</organism>
<dbReference type="Proteomes" id="UP000220914">
    <property type="component" value="Unassembled WGS sequence"/>
</dbReference>
<reference evidence="3 4" key="1">
    <citation type="submission" date="2017-10" db="EMBL/GenBank/DDBJ databases">
        <title>The new phylogeny of genus Mycobacterium.</title>
        <authorList>
            <person name="Tortoli E."/>
            <person name="Trovato A."/>
            <person name="Cirillo D.M."/>
        </authorList>
    </citation>
    <scope>NUCLEOTIDE SEQUENCE [LARGE SCALE GENOMIC DNA]</scope>
    <source>
        <strain evidence="3 4">CCUG37673</strain>
    </source>
</reference>
<keyword evidence="2" id="KW-0560">Oxidoreductase</keyword>
<dbReference type="GO" id="GO:0006633">
    <property type="term" value="P:fatty acid biosynthetic process"/>
    <property type="evidence" value="ECO:0007669"/>
    <property type="project" value="TreeGrafter"/>
</dbReference>
<comment type="caution">
    <text evidence="3">The sequence shown here is derived from an EMBL/GenBank/DDBJ whole genome shotgun (WGS) entry which is preliminary data.</text>
</comment>
<sequence length="271" mass="28198">MTSVTRKLEGRTVVVVGGGQTPGQTAGNGRAAAITYAEAGAKVLVGDRDLDAANDTVKAILDAGGEAWAATVDVTDESSIVELIGTARQMWNRIDVLHNNVGVSLAGGDAVITDIDAEAFNRVIDINLTGMVLTCKHVIPIMREQGGGVIISIGSLASMIDYPYIAYKTSKAGVVAMTQNIAIRHAPEGIRANAILPGLMDTPMAIENRVGLGGKTREQVIAERNSHVPLRGRMGTAWDVARAALFLASDDAQFITGVALPVDGGQSLAVG</sequence>
<dbReference type="Pfam" id="PF13561">
    <property type="entry name" value="adh_short_C2"/>
    <property type="match status" value="1"/>
</dbReference>
<evidence type="ECO:0000256" key="2">
    <source>
        <dbReference type="ARBA" id="ARBA00023002"/>
    </source>
</evidence>
<dbReference type="EMBL" id="PDCP01000002">
    <property type="protein sequence ID" value="PEG42711.1"/>
    <property type="molecule type" value="Genomic_DNA"/>
</dbReference>
<comment type="similarity">
    <text evidence="1">Belongs to the short-chain dehydrogenases/reductases (SDR) family.</text>
</comment>
<dbReference type="PRINTS" id="PR00081">
    <property type="entry name" value="GDHRDH"/>
</dbReference>
<dbReference type="PANTHER" id="PTHR42760">
    <property type="entry name" value="SHORT-CHAIN DEHYDROGENASES/REDUCTASES FAMILY MEMBER"/>
    <property type="match status" value="1"/>
</dbReference>
<dbReference type="CDD" id="cd05233">
    <property type="entry name" value="SDR_c"/>
    <property type="match status" value="1"/>
</dbReference>
<evidence type="ECO:0000313" key="3">
    <source>
        <dbReference type="EMBL" id="PEG42711.1"/>
    </source>
</evidence>
<dbReference type="InterPro" id="IPR002347">
    <property type="entry name" value="SDR_fam"/>
</dbReference>
<protein>
    <submittedName>
        <fullName evidence="3">3-oxoacyl-ACP reductase</fullName>
    </submittedName>
</protein>
<keyword evidence="4" id="KW-1185">Reference proteome</keyword>
<dbReference type="Gene3D" id="3.40.50.720">
    <property type="entry name" value="NAD(P)-binding Rossmann-like Domain"/>
    <property type="match status" value="1"/>
</dbReference>
<dbReference type="GO" id="GO:0016616">
    <property type="term" value="F:oxidoreductase activity, acting on the CH-OH group of donors, NAD or NADP as acceptor"/>
    <property type="evidence" value="ECO:0007669"/>
    <property type="project" value="TreeGrafter"/>
</dbReference>
<dbReference type="FunFam" id="3.40.50.720:FF:000084">
    <property type="entry name" value="Short-chain dehydrogenase reductase"/>
    <property type="match status" value="1"/>
</dbReference>
<dbReference type="InterPro" id="IPR036291">
    <property type="entry name" value="NAD(P)-bd_dom_sf"/>
</dbReference>
<dbReference type="PANTHER" id="PTHR42760:SF122">
    <property type="entry name" value="NAD(P)-BINDING PROTEIN"/>
    <property type="match status" value="1"/>
</dbReference>
<dbReference type="AlphaFoldDB" id="A0A2A7NH03"/>
<dbReference type="OrthoDB" id="286404at2"/>
<evidence type="ECO:0000313" key="4">
    <source>
        <dbReference type="Proteomes" id="UP000220914"/>
    </source>
</evidence>
<dbReference type="SUPFAM" id="SSF51735">
    <property type="entry name" value="NAD(P)-binding Rossmann-fold domains"/>
    <property type="match status" value="1"/>
</dbReference>
<gene>
    <name evidence="3" type="ORF">CQY20_01580</name>
</gene>
<dbReference type="GO" id="GO:0048038">
    <property type="term" value="F:quinone binding"/>
    <property type="evidence" value="ECO:0007669"/>
    <property type="project" value="TreeGrafter"/>
</dbReference>
<evidence type="ECO:0000256" key="1">
    <source>
        <dbReference type="ARBA" id="ARBA00006484"/>
    </source>
</evidence>
<accession>A0A2A7NH03</accession>